<gene>
    <name evidence="1" type="ORF">RF11_05621</name>
</gene>
<dbReference type="InterPro" id="IPR016024">
    <property type="entry name" value="ARM-type_fold"/>
</dbReference>
<dbReference type="InterPro" id="IPR011989">
    <property type="entry name" value="ARM-like"/>
</dbReference>
<organism evidence="1 2">
    <name type="scientific">Thelohanellus kitauei</name>
    <name type="common">Myxosporean</name>
    <dbReference type="NCBI Taxonomy" id="669202"/>
    <lineage>
        <taxon>Eukaryota</taxon>
        <taxon>Metazoa</taxon>
        <taxon>Cnidaria</taxon>
        <taxon>Myxozoa</taxon>
        <taxon>Myxosporea</taxon>
        <taxon>Bivalvulida</taxon>
        <taxon>Platysporina</taxon>
        <taxon>Myxobolidae</taxon>
        <taxon>Thelohanellus</taxon>
    </lineage>
</organism>
<protein>
    <submittedName>
        <fullName evidence="1">Uncharacterized protein</fullName>
    </submittedName>
</protein>
<dbReference type="Gene3D" id="1.25.10.10">
    <property type="entry name" value="Leucine-rich Repeat Variant"/>
    <property type="match status" value="1"/>
</dbReference>
<sequence>MKEVESSIFYRLGDQEVSRYWLVTAFDLALDWFVDQKCKGFDELYELCIRDTKLYLQDPDERVRSQCLKLYVKKRGLDQGSIVQKVFELVDDPSPLVRLSAICVIAEHVTKNGSIGSSQFILDSTILKEKVFRELCSVALCDPDVSVRIETLKKLGEFKNMAPVFLIMTIRRNLYMTSKFKKSYYESQREKFSGEQIWVTETIPVPSEITYIRRSPYGVYIDCLEAEHAEVKFE</sequence>
<proteinExistence type="predicted"/>
<dbReference type="AlphaFoldDB" id="A0A0C2MZD9"/>
<dbReference type="EMBL" id="JWZT01002406">
    <property type="protein sequence ID" value="KII69500.1"/>
    <property type="molecule type" value="Genomic_DNA"/>
</dbReference>
<dbReference type="Proteomes" id="UP000031668">
    <property type="component" value="Unassembled WGS sequence"/>
</dbReference>
<evidence type="ECO:0000313" key="2">
    <source>
        <dbReference type="Proteomes" id="UP000031668"/>
    </source>
</evidence>
<dbReference type="OrthoDB" id="18190at2759"/>
<evidence type="ECO:0000313" key="1">
    <source>
        <dbReference type="EMBL" id="KII69500.1"/>
    </source>
</evidence>
<accession>A0A0C2MZD9</accession>
<name>A0A0C2MZD9_THEKT</name>
<keyword evidence="2" id="KW-1185">Reference proteome</keyword>
<reference evidence="1 2" key="1">
    <citation type="journal article" date="2014" name="Genome Biol. Evol.">
        <title>The genome of the myxosporean Thelohanellus kitauei shows adaptations to nutrient acquisition within its fish host.</title>
        <authorList>
            <person name="Yang Y."/>
            <person name="Xiong J."/>
            <person name="Zhou Z."/>
            <person name="Huo F."/>
            <person name="Miao W."/>
            <person name="Ran C."/>
            <person name="Liu Y."/>
            <person name="Zhang J."/>
            <person name="Feng J."/>
            <person name="Wang M."/>
            <person name="Wang M."/>
            <person name="Wang L."/>
            <person name="Yao B."/>
        </authorList>
    </citation>
    <scope>NUCLEOTIDE SEQUENCE [LARGE SCALE GENOMIC DNA]</scope>
    <source>
        <strain evidence="1">Wuqing</strain>
    </source>
</reference>
<dbReference type="SUPFAM" id="SSF48371">
    <property type="entry name" value="ARM repeat"/>
    <property type="match status" value="1"/>
</dbReference>
<comment type="caution">
    <text evidence="1">The sequence shown here is derived from an EMBL/GenBank/DDBJ whole genome shotgun (WGS) entry which is preliminary data.</text>
</comment>